<proteinExistence type="predicted"/>
<organism evidence="1 2">
    <name type="scientific">Romanomermis culicivorax</name>
    <name type="common">Nematode worm</name>
    <dbReference type="NCBI Taxonomy" id="13658"/>
    <lineage>
        <taxon>Eukaryota</taxon>
        <taxon>Metazoa</taxon>
        <taxon>Ecdysozoa</taxon>
        <taxon>Nematoda</taxon>
        <taxon>Enoplea</taxon>
        <taxon>Dorylaimia</taxon>
        <taxon>Mermithida</taxon>
        <taxon>Mermithoidea</taxon>
        <taxon>Mermithidae</taxon>
        <taxon>Romanomermis</taxon>
    </lineage>
</organism>
<keyword evidence="1" id="KW-1185">Reference proteome</keyword>
<dbReference type="AlphaFoldDB" id="A0A915IPY7"/>
<name>A0A915IPY7_ROMCU</name>
<evidence type="ECO:0000313" key="2">
    <source>
        <dbReference type="WBParaSite" id="nRc.2.0.1.t15489-RA"/>
    </source>
</evidence>
<sequence>MKGLLLAERAILCFVNRKIVKVGTRKWRSWDGGGVGTVAELGQ</sequence>
<protein>
    <submittedName>
        <fullName evidence="2">Uncharacterized protein</fullName>
    </submittedName>
</protein>
<dbReference type="WBParaSite" id="nRc.2.0.1.t15489-RA">
    <property type="protein sequence ID" value="nRc.2.0.1.t15489-RA"/>
    <property type="gene ID" value="nRc.2.0.1.g15489"/>
</dbReference>
<accession>A0A915IPY7</accession>
<evidence type="ECO:0000313" key="1">
    <source>
        <dbReference type="Proteomes" id="UP000887565"/>
    </source>
</evidence>
<dbReference type="Proteomes" id="UP000887565">
    <property type="component" value="Unplaced"/>
</dbReference>
<reference evidence="2" key="1">
    <citation type="submission" date="2022-11" db="UniProtKB">
        <authorList>
            <consortium name="WormBaseParasite"/>
        </authorList>
    </citation>
    <scope>IDENTIFICATION</scope>
</reference>